<dbReference type="InterPro" id="IPR029060">
    <property type="entry name" value="PIN-like_dom_sf"/>
</dbReference>
<dbReference type="Gene3D" id="3.40.50.1010">
    <property type="entry name" value="5'-nuclease"/>
    <property type="match status" value="1"/>
</dbReference>
<dbReference type="SUPFAM" id="SSF88723">
    <property type="entry name" value="PIN domain-like"/>
    <property type="match status" value="1"/>
</dbReference>
<protein>
    <recommendedName>
        <fullName evidence="2">PIN domain-containing protein</fullName>
    </recommendedName>
</protein>
<sequence>MSLGDALIAATCLIHTLSLLTHNKKDFEWIPNLSVIDPLTETVDDAPESPK</sequence>
<reference evidence="1" key="1">
    <citation type="submission" date="2018-06" db="EMBL/GenBank/DDBJ databases">
        <authorList>
            <person name="Zhirakovskaya E."/>
        </authorList>
    </citation>
    <scope>NUCLEOTIDE SEQUENCE</scope>
</reference>
<gene>
    <name evidence="1" type="ORF">MNBD_CHLOROFLEXI01-1034</name>
</gene>
<dbReference type="EMBL" id="UOEU01000373">
    <property type="protein sequence ID" value="VAW32571.1"/>
    <property type="molecule type" value="Genomic_DNA"/>
</dbReference>
<organism evidence="1">
    <name type="scientific">hydrothermal vent metagenome</name>
    <dbReference type="NCBI Taxonomy" id="652676"/>
    <lineage>
        <taxon>unclassified sequences</taxon>
        <taxon>metagenomes</taxon>
        <taxon>ecological metagenomes</taxon>
    </lineage>
</organism>
<evidence type="ECO:0000313" key="1">
    <source>
        <dbReference type="EMBL" id="VAW32571.1"/>
    </source>
</evidence>
<accession>A0A3B0UN17</accession>
<name>A0A3B0UN17_9ZZZZ</name>
<dbReference type="AlphaFoldDB" id="A0A3B0UN17"/>
<proteinExistence type="predicted"/>
<evidence type="ECO:0008006" key="2">
    <source>
        <dbReference type="Google" id="ProtNLM"/>
    </source>
</evidence>